<evidence type="ECO:0000313" key="14">
    <source>
        <dbReference type="Proteomes" id="UP000236655"/>
    </source>
</evidence>
<dbReference type="InterPro" id="IPR011263">
    <property type="entry name" value="DNA-dir_RNA_pol_RpoA/D/Rpb3"/>
</dbReference>
<evidence type="ECO:0000256" key="4">
    <source>
        <dbReference type="ARBA" id="ARBA00022478"/>
    </source>
</evidence>
<dbReference type="RefSeq" id="WP_102952117.1">
    <property type="nucleotide sequence ID" value="NZ_CP024847.1"/>
</dbReference>
<accession>A0A2I7N8P7</accession>
<dbReference type="GO" id="GO:0005737">
    <property type="term" value="C:cytoplasm"/>
    <property type="evidence" value="ECO:0007669"/>
    <property type="project" value="UniProtKB-ARBA"/>
</dbReference>
<dbReference type="Proteomes" id="UP000236655">
    <property type="component" value="Chromosome"/>
</dbReference>
<dbReference type="SUPFAM" id="SSF56553">
    <property type="entry name" value="Insert subdomain of RNA polymerase alpha subunit"/>
    <property type="match status" value="1"/>
</dbReference>
<dbReference type="FunFam" id="1.10.150.20:FF:000001">
    <property type="entry name" value="DNA-directed RNA polymerase subunit alpha"/>
    <property type="match status" value="1"/>
</dbReference>
<evidence type="ECO:0000256" key="5">
    <source>
        <dbReference type="ARBA" id="ARBA00022679"/>
    </source>
</evidence>
<evidence type="ECO:0000256" key="8">
    <source>
        <dbReference type="ARBA" id="ARBA00032524"/>
    </source>
</evidence>
<evidence type="ECO:0000256" key="7">
    <source>
        <dbReference type="ARBA" id="ARBA00023163"/>
    </source>
</evidence>
<comment type="domain">
    <text evidence="11">The N-terminal domain is essential for RNAP assembly and basal transcription, whereas the C-terminal domain is involved in interaction with transcriptional regulators and with upstream promoter elements.</text>
</comment>
<dbReference type="GO" id="GO:0003899">
    <property type="term" value="F:DNA-directed RNA polymerase activity"/>
    <property type="evidence" value="ECO:0007669"/>
    <property type="project" value="UniProtKB-UniRule"/>
</dbReference>
<gene>
    <name evidence="11" type="primary">rpoA</name>
    <name evidence="13" type="ORF">CUN60_11165</name>
</gene>
<evidence type="ECO:0000256" key="11">
    <source>
        <dbReference type="HAMAP-Rule" id="MF_00059"/>
    </source>
</evidence>
<comment type="catalytic activity">
    <reaction evidence="10 11">
        <text>RNA(n) + a ribonucleoside 5'-triphosphate = RNA(n+1) + diphosphate</text>
        <dbReference type="Rhea" id="RHEA:21248"/>
        <dbReference type="Rhea" id="RHEA-COMP:14527"/>
        <dbReference type="Rhea" id="RHEA-COMP:17342"/>
        <dbReference type="ChEBI" id="CHEBI:33019"/>
        <dbReference type="ChEBI" id="CHEBI:61557"/>
        <dbReference type="ChEBI" id="CHEBI:140395"/>
        <dbReference type="EC" id="2.7.7.6"/>
    </reaction>
</comment>
<dbReference type="Gene3D" id="3.30.1360.10">
    <property type="entry name" value="RNA polymerase, RBP11-like subunit"/>
    <property type="match status" value="1"/>
</dbReference>
<dbReference type="SMART" id="SM00662">
    <property type="entry name" value="RPOLD"/>
    <property type="match status" value="1"/>
</dbReference>
<dbReference type="KEGG" id="nba:CUN60_11165"/>
<keyword evidence="5 11" id="KW-0808">Transferase</keyword>
<evidence type="ECO:0000313" key="13">
    <source>
        <dbReference type="EMBL" id="AUR52830.1"/>
    </source>
</evidence>
<dbReference type="FunFam" id="2.170.120.12:FF:000001">
    <property type="entry name" value="DNA-directed RNA polymerase subunit alpha"/>
    <property type="match status" value="1"/>
</dbReference>
<dbReference type="EMBL" id="CP024847">
    <property type="protein sequence ID" value="AUR52830.1"/>
    <property type="molecule type" value="Genomic_DNA"/>
</dbReference>
<dbReference type="GO" id="GO:0006351">
    <property type="term" value="P:DNA-templated transcription"/>
    <property type="evidence" value="ECO:0007669"/>
    <property type="project" value="UniProtKB-UniRule"/>
</dbReference>
<dbReference type="InterPro" id="IPR036603">
    <property type="entry name" value="RBP11-like"/>
</dbReference>
<dbReference type="NCBIfam" id="TIGR02027">
    <property type="entry name" value="rpoA"/>
    <property type="match status" value="1"/>
</dbReference>
<comment type="similarity">
    <text evidence="1 11">Belongs to the RNA polymerase alpha chain family.</text>
</comment>
<dbReference type="SUPFAM" id="SSF55257">
    <property type="entry name" value="RBP11-like subunits of RNA polymerase"/>
    <property type="match status" value="1"/>
</dbReference>
<keyword evidence="7 11" id="KW-0804">Transcription</keyword>
<dbReference type="GO" id="GO:0000428">
    <property type="term" value="C:DNA-directed RNA polymerase complex"/>
    <property type="evidence" value="ECO:0007669"/>
    <property type="project" value="UniProtKB-KW"/>
</dbReference>
<sequence length="338" mass="37347">MQASSKQLLKPKSITITPLGVDANNCKIVMEPFERGFGHTIGNSLRRILLSSMVGTAVTEVKIAGVSHEYAVLNGVMEDVVDILLNLKGLIFKLHNKDSIIVKLQKNEPGVVTGKDIELTHDLELMNPEHVICTLAKTGSIDMEIKIETGRGYQTASSRRQETDTLATGWILLDATFSPVVRVAFTVDNARVEQKTDLDKLVLEVETNGVITPEDAVRSASKILIEQMLVFAGLEHMPNTETPSSRLAAKVKEEPEVDPVFLELVDNLELTVRSANCLKHLDINYIGDLVQKSENELLKTPNLGKKSLTEIKELLEVRGLRLGMPLDNWPPASIKKKK</sequence>
<evidence type="ECO:0000256" key="10">
    <source>
        <dbReference type="ARBA" id="ARBA00048552"/>
    </source>
</evidence>
<dbReference type="EC" id="2.7.7.6" evidence="2 11"/>
<dbReference type="CDD" id="cd06928">
    <property type="entry name" value="RNAP_alpha_NTD"/>
    <property type="match status" value="1"/>
</dbReference>
<organism evidence="13 14">
    <name type="scientific">Aquella oligotrophica</name>
    <dbReference type="NCBI Taxonomy" id="2067065"/>
    <lineage>
        <taxon>Bacteria</taxon>
        <taxon>Pseudomonadati</taxon>
        <taxon>Pseudomonadota</taxon>
        <taxon>Betaproteobacteria</taxon>
        <taxon>Neisseriales</taxon>
        <taxon>Neisseriaceae</taxon>
        <taxon>Aquella</taxon>
    </lineage>
</organism>
<dbReference type="Pfam" id="PF01000">
    <property type="entry name" value="RNA_pol_A_bac"/>
    <property type="match status" value="1"/>
</dbReference>
<feature type="region of interest" description="Alpha N-terminal domain (alpha-NTD)" evidence="11">
    <location>
        <begin position="1"/>
        <end position="241"/>
    </location>
</feature>
<feature type="region of interest" description="Alpha C-terminal domain (alpha-CTD)" evidence="11">
    <location>
        <begin position="257"/>
        <end position="338"/>
    </location>
</feature>
<protein>
    <recommendedName>
        <fullName evidence="3 11">DNA-directed RNA polymerase subunit alpha</fullName>
        <shortName evidence="11">RNAP subunit alpha</shortName>
        <ecNumber evidence="2 11">2.7.7.6</ecNumber>
    </recommendedName>
    <alternativeName>
        <fullName evidence="9 11">RNA polymerase subunit alpha</fullName>
    </alternativeName>
    <alternativeName>
        <fullName evidence="8 11">Transcriptase subunit alpha</fullName>
    </alternativeName>
</protein>
<evidence type="ECO:0000256" key="1">
    <source>
        <dbReference type="ARBA" id="ARBA00007123"/>
    </source>
</evidence>
<dbReference type="SUPFAM" id="SSF47789">
    <property type="entry name" value="C-terminal domain of RNA polymerase alpha subunit"/>
    <property type="match status" value="1"/>
</dbReference>
<proteinExistence type="inferred from homology"/>
<dbReference type="InterPro" id="IPR036643">
    <property type="entry name" value="RNApol_insert_sf"/>
</dbReference>
<comment type="function">
    <text evidence="11">DNA-dependent RNA polymerase catalyzes the transcription of DNA into RNA using the four ribonucleoside triphosphates as substrates.</text>
</comment>
<feature type="domain" description="DNA-directed RNA polymerase RpoA/D/Rpb3-type" evidence="12">
    <location>
        <begin position="25"/>
        <end position="234"/>
    </location>
</feature>
<evidence type="ECO:0000256" key="3">
    <source>
        <dbReference type="ARBA" id="ARBA00015972"/>
    </source>
</evidence>
<evidence type="ECO:0000256" key="9">
    <source>
        <dbReference type="ARBA" id="ARBA00033070"/>
    </source>
</evidence>
<keyword evidence="14" id="KW-1185">Reference proteome</keyword>
<dbReference type="Pfam" id="PF03118">
    <property type="entry name" value="RNA_pol_A_CTD"/>
    <property type="match status" value="1"/>
</dbReference>
<evidence type="ECO:0000256" key="2">
    <source>
        <dbReference type="ARBA" id="ARBA00012418"/>
    </source>
</evidence>
<dbReference type="Gene3D" id="1.10.150.20">
    <property type="entry name" value="5' to 3' exonuclease, C-terminal subdomain"/>
    <property type="match status" value="1"/>
</dbReference>
<dbReference type="Pfam" id="PF01193">
    <property type="entry name" value="RNA_pol_L"/>
    <property type="match status" value="1"/>
</dbReference>
<dbReference type="AlphaFoldDB" id="A0A2I7N8P7"/>
<keyword evidence="4 11" id="KW-0240">DNA-directed RNA polymerase</keyword>
<dbReference type="Gene3D" id="2.170.120.12">
    <property type="entry name" value="DNA-directed RNA polymerase, insert domain"/>
    <property type="match status" value="1"/>
</dbReference>
<comment type="subunit">
    <text evidence="11">Homodimer. The RNAP catalytic core consists of 2 alpha, 1 beta, 1 beta' and 1 omega subunit. When a sigma factor is associated with the core the holoenzyme is formed, which can initiate transcription.</text>
</comment>
<dbReference type="InterPro" id="IPR011773">
    <property type="entry name" value="DNA-dir_RpoA"/>
</dbReference>
<keyword evidence="6 11" id="KW-0548">Nucleotidyltransferase</keyword>
<dbReference type="NCBIfam" id="NF003513">
    <property type="entry name" value="PRK05182.1-2"/>
    <property type="match status" value="1"/>
</dbReference>
<dbReference type="InterPro" id="IPR011260">
    <property type="entry name" value="RNAP_asu_C"/>
</dbReference>
<dbReference type="GO" id="GO:0046983">
    <property type="term" value="F:protein dimerization activity"/>
    <property type="evidence" value="ECO:0007669"/>
    <property type="project" value="InterPro"/>
</dbReference>
<evidence type="ECO:0000256" key="6">
    <source>
        <dbReference type="ARBA" id="ARBA00022695"/>
    </source>
</evidence>
<dbReference type="NCBIfam" id="NF003519">
    <property type="entry name" value="PRK05182.2-5"/>
    <property type="match status" value="1"/>
</dbReference>
<dbReference type="InterPro" id="IPR011262">
    <property type="entry name" value="DNA-dir_RNA_pol_insert"/>
</dbReference>
<dbReference type="OrthoDB" id="9805706at2"/>
<reference evidence="14" key="1">
    <citation type="submission" date="2017-11" db="EMBL/GenBank/DDBJ databases">
        <authorList>
            <person name="Chan K.G."/>
            <person name="Lee L.S."/>
        </authorList>
    </citation>
    <scope>NUCLEOTIDE SEQUENCE [LARGE SCALE GENOMIC DNA]</scope>
    <source>
        <strain evidence="14">DSM 100970</strain>
    </source>
</reference>
<name>A0A2I7N8P7_9NEIS</name>
<dbReference type="HAMAP" id="MF_00059">
    <property type="entry name" value="RNApol_bact_RpoA"/>
    <property type="match status" value="1"/>
</dbReference>
<evidence type="ECO:0000259" key="12">
    <source>
        <dbReference type="SMART" id="SM00662"/>
    </source>
</evidence>
<dbReference type="GO" id="GO:0003677">
    <property type="term" value="F:DNA binding"/>
    <property type="evidence" value="ECO:0007669"/>
    <property type="project" value="UniProtKB-UniRule"/>
</dbReference>